<dbReference type="EMBL" id="RFKV01000094">
    <property type="protein sequence ID" value="RMD76816.1"/>
    <property type="molecule type" value="Genomic_DNA"/>
</dbReference>
<comment type="subunit">
    <text evidence="4">Homodimer. Part of the ribosomal stalk of the 50S ribosomal subunit. Forms a multimeric L10(L12)X complex, where L10 forms an elongated spine to which 2 to 4 L12 dimers bind in a sequential fashion. Binds GTP-bound translation factors.</text>
</comment>
<feature type="domain" description="Large ribosomal subunit protein bL12 C-terminal" evidence="5">
    <location>
        <begin position="66"/>
        <end position="133"/>
    </location>
</feature>
<organism evidence="7 8">
    <name type="scientific">Candidatus Dojkabacteria bacterium</name>
    <dbReference type="NCBI Taxonomy" id="2099670"/>
    <lineage>
        <taxon>Bacteria</taxon>
        <taxon>Candidatus Dojkabacteria</taxon>
    </lineage>
</organism>
<dbReference type="InterPro" id="IPR013823">
    <property type="entry name" value="Ribosomal_bL12_C"/>
</dbReference>
<dbReference type="SUPFAM" id="SSF48300">
    <property type="entry name" value="Ribosomal protein L7/12, oligomerisation (N-terminal) domain"/>
    <property type="match status" value="1"/>
</dbReference>
<proteinExistence type="inferred from homology"/>
<dbReference type="AlphaFoldDB" id="A0A3M0YZZ2"/>
<dbReference type="NCBIfam" id="TIGR00855">
    <property type="entry name" value="L12"/>
    <property type="match status" value="1"/>
</dbReference>
<dbReference type="InterPro" id="IPR014719">
    <property type="entry name" value="Ribosomal_bL12_C/ClpS-like"/>
</dbReference>
<evidence type="ECO:0000256" key="3">
    <source>
        <dbReference type="ARBA" id="ARBA00023274"/>
    </source>
</evidence>
<dbReference type="Proteomes" id="UP000269410">
    <property type="component" value="Unassembled WGS sequence"/>
</dbReference>
<dbReference type="PANTHER" id="PTHR45987:SF4">
    <property type="entry name" value="LARGE RIBOSOMAL SUBUNIT PROTEIN BL12M"/>
    <property type="match status" value="1"/>
</dbReference>
<dbReference type="Gene3D" id="3.30.1390.10">
    <property type="match status" value="1"/>
</dbReference>
<comment type="function">
    <text evidence="4">Forms part of the ribosomal stalk which helps the ribosome interact with GTP-bound translation factors. Is thus essential for accurate translation.</text>
</comment>
<dbReference type="GO" id="GO:0003735">
    <property type="term" value="F:structural constituent of ribosome"/>
    <property type="evidence" value="ECO:0007669"/>
    <property type="project" value="InterPro"/>
</dbReference>
<protein>
    <recommendedName>
        <fullName evidence="4">Large ribosomal subunit protein bL12</fullName>
    </recommendedName>
</protein>
<reference evidence="7 8" key="1">
    <citation type="submission" date="2018-10" db="EMBL/GenBank/DDBJ databases">
        <title>Thermophilic Lithotrophy and Phototrophy in an Intertidal, Iron-rich, Geothermal Spring.</title>
        <authorList>
            <person name="Ward L.M."/>
            <person name="Idei A."/>
            <person name="Nakagawa M."/>
            <person name="Ueno Y."/>
            <person name="Fischer W."/>
            <person name="Mcglynn S.E."/>
        </authorList>
    </citation>
    <scope>NUCLEOTIDE SEQUENCE [LARGE SCALE GENOMIC DNA]</scope>
    <source>
        <strain evidence="7">J137</strain>
    </source>
</reference>
<comment type="similarity">
    <text evidence="1 4">Belongs to the bacterial ribosomal protein bL12 family.</text>
</comment>
<dbReference type="Gene3D" id="1.20.5.710">
    <property type="entry name" value="Single helix bin"/>
    <property type="match status" value="1"/>
</dbReference>
<evidence type="ECO:0000313" key="7">
    <source>
        <dbReference type="EMBL" id="RMD76816.1"/>
    </source>
</evidence>
<dbReference type="GO" id="GO:0003729">
    <property type="term" value="F:mRNA binding"/>
    <property type="evidence" value="ECO:0007669"/>
    <property type="project" value="TreeGrafter"/>
</dbReference>
<evidence type="ECO:0000256" key="2">
    <source>
        <dbReference type="ARBA" id="ARBA00022980"/>
    </source>
</evidence>
<dbReference type="InterPro" id="IPR036235">
    <property type="entry name" value="Ribosomal_bL12_oligo_N_sf"/>
</dbReference>
<evidence type="ECO:0000313" key="8">
    <source>
        <dbReference type="Proteomes" id="UP000269410"/>
    </source>
</evidence>
<dbReference type="CDD" id="cd00387">
    <property type="entry name" value="Ribosomal_L7_L12"/>
    <property type="match status" value="1"/>
</dbReference>
<dbReference type="Pfam" id="PF16320">
    <property type="entry name" value="Ribosomal_L12_N"/>
    <property type="match status" value="1"/>
</dbReference>
<dbReference type="GO" id="GO:0006412">
    <property type="term" value="P:translation"/>
    <property type="evidence" value="ECO:0007669"/>
    <property type="project" value="UniProtKB-UniRule"/>
</dbReference>
<dbReference type="SUPFAM" id="SSF54736">
    <property type="entry name" value="ClpS-like"/>
    <property type="match status" value="1"/>
</dbReference>
<accession>A0A3M0YZZ2</accession>
<keyword evidence="3 4" id="KW-0687">Ribonucleoprotein</keyword>
<dbReference type="Pfam" id="PF00542">
    <property type="entry name" value="Ribosomal_L12"/>
    <property type="match status" value="1"/>
</dbReference>
<dbReference type="InterPro" id="IPR008932">
    <property type="entry name" value="Ribosomal_bL12_oligo"/>
</dbReference>
<name>A0A3M0YZZ2_9BACT</name>
<dbReference type="HAMAP" id="MF_00368">
    <property type="entry name" value="Ribosomal_bL12"/>
    <property type="match status" value="1"/>
</dbReference>
<evidence type="ECO:0000259" key="6">
    <source>
        <dbReference type="Pfam" id="PF16320"/>
    </source>
</evidence>
<sequence>MKTEKVQKIVDAIKELSLLEAFELKKALEEEFGVTASAGFSPMQFNSASASEATSPDEQKDAKTEFDVMLTAVPGDKKIGVIKVVKSITGLGLKEAKDLVEAAPTKIKEGVKKEEAENIKKMIEAEGGSVDIK</sequence>
<dbReference type="FunFam" id="3.30.1390.10:FF:000001">
    <property type="entry name" value="50S ribosomal protein L7/L12"/>
    <property type="match status" value="1"/>
</dbReference>
<dbReference type="InterPro" id="IPR000206">
    <property type="entry name" value="Ribosomal_bL12"/>
</dbReference>
<dbReference type="GO" id="GO:0022625">
    <property type="term" value="C:cytosolic large ribosomal subunit"/>
    <property type="evidence" value="ECO:0007669"/>
    <property type="project" value="TreeGrafter"/>
</dbReference>
<evidence type="ECO:0000256" key="4">
    <source>
        <dbReference type="HAMAP-Rule" id="MF_00368"/>
    </source>
</evidence>
<evidence type="ECO:0000259" key="5">
    <source>
        <dbReference type="Pfam" id="PF00542"/>
    </source>
</evidence>
<evidence type="ECO:0000256" key="1">
    <source>
        <dbReference type="ARBA" id="ARBA00007197"/>
    </source>
</evidence>
<feature type="domain" description="Large ribosomal subunit protein bL12 oligomerization" evidence="6">
    <location>
        <begin position="5"/>
        <end position="39"/>
    </location>
</feature>
<comment type="caution">
    <text evidence="7">The sequence shown here is derived from an EMBL/GenBank/DDBJ whole genome shotgun (WGS) entry which is preliminary data.</text>
</comment>
<keyword evidence="2 4" id="KW-0689">Ribosomal protein</keyword>
<dbReference type="PANTHER" id="PTHR45987">
    <property type="entry name" value="39S RIBOSOMAL PROTEIN L12"/>
    <property type="match status" value="1"/>
</dbReference>
<gene>
    <name evidence="4" type="primary">rplL</name>
    <name evidence="7" type="ORF">D6810_02900</name>
</gene>